<feature type="site" description="Important for substrate specificity" evidence="3">
    <location>
        <position position="218"/>
    </location>
</feature>
<dbReference type="InterPro" id="IPR018099">
    <property type="entry name" value="Purine_phosphorylase-2_CS"/>
</dbReference>
<dbReference type="HAMAP" id="MF_01963">
    <property type="entry name" value="MTAP"/>
    <property type="match status" value="1"/>
</dbReference>
<dbReference type="RefSeq" id="WP_269445221.1">
    <property type="nucleotide sequence ID" value="NZ_CP097463.1"/>
</dbReference>
<dbReference type="Pfam" id="PF01048">
    <property type="entry name" value="PNP_UDP_1"/>
    <property type="match status" value="1"/>
</dbReference>
<evidence type="ECO:0000256" key="2">
    <source>
        <dbReference type="ARBA" id="ARBA00022679"/>
    </source>
</evidence>
<comment type="function">
    <text evidence="3">Purine nucleoside phosphorylase involved in purine salvage.</text>
</comment>
<keyword evidence="6" id="KW-1185">Reference proteome</keyword>
<dbReference type="PROSITE" id="PS01240">
    <property type="entry name" value="PNP_MTAP_2"/>
    <property type="match status" value="1"/>
</dbReference>
<evidence type="ECO:0000256" key="3">
    <source>
        <dbReference type="HAMAP-Rule" id="MF_01963"/>
    </source>
</evidence>
<comment type="miscellaneous">
    <text evidence="3">Although this enzyme belongs to the family of MTA phosphorylases based on sequence homology, it lacks several conserved amino acids in the substrate binding pocket that confer specificity towards MTA.</text>
</comment>
<dbReference type="InterPro" id="IPR035994">
    <property type="entry name" value="Nucleoside_phosphorylase_sf"/>
</dbReference>
<dbReference type="SUPFAM" id="SSF53167">
    <property type="entry name" value="Purine and uridine phosphorylases"/>
    <property type="match status" value="1"/>
</dbReference>
<feature type="binding site" evidence="3">
    <location>
        <begin position="86"/>
        <end position="87"/>
    </location>
    <ligand>
        <name>phosphate</name>
        <dbReference type="ChEBI" id="CHEBI:43474"/>
    </ligand>
</feature>
<evidence type="ECO:0000259" key="4">
    <source>
        <dbReference type="Pfam" id="PF01048"/>
    </source>
</evidence>
<protein>
    <recommendedName>
        <fullName evidence="3">Purine nucleoside phosphorylase</fullName>
        <shortName evidence="3">PNP</shortName>
        <ecNumber evidence="3">2.4.2.1</ecNumber>
    </recommendedName>
</protein>
<feature type="site" description="Important for substrate specificity" evidence="3">
    <location>
        <position position="163"/>
    </location>
</feature>
<evidence type="ECO:0000313" key="6">
    <source>
        <dbReference type="Proteomes" id="UP001164693"/>
    </source>
</evidence>
<dbReference type="GO" id="GO:0017061">
    <property type="term" value="F:S-methyl-5-thioadenosine phosphorylase activity"/>
    <property type="evidence" value="ECO:0007669"/>
    <property type="project" value="UniProtKB-EC"/>
</dbReference>
<feature type="binding site" evidence="3">
    <location>
        <begin position="53"/>
        <end position="54"/>
    </location>
    <ligand>
        <name>phosphate</name>
        <dbReference type="ChEBI" id="CHEBI:43474"/>
    </ligand>
</feature>
<comment type="catalytic activity">
    <reaction evidence="3">
        <text>a purine D-ribonucleoside + phosphate = a purine nucleobase + alpha-D-ribose 1-phosphate</text>
        <dbReference type="Rhea" id="RHEA:19805"/>
        <dbReference type="ChEBI" id="CHEBI:26386"/>
        <dbReference type="ChEBI" id="CHEBI:43474"/>
        <dbReference type="ChEBI" id="CHEBI:57720"/>
        <dbReference type="ChEBI" id="CHEBI:142355"/>
        <dbReference type="EC" id="2.4.2.1"/>
    </reaction>
</comment>
<keyword evidence="3" id="KW-0660">Purine salvage</keyword>
<feature type="binding site" evidence="3">
    <location>
        <position position="182"/>
    </location>
    <ligand>
        <name>phosphate</name>
        <dbReference type="ChEBI" id="CHEBI:43474"/>
    </ligand>
</feature>
<dbReference type="EC" id="2.4.2.1" evidence="3"/>
<dbReference type="Gene3D" id="3.40.50.1580">
    <property type="entry name" value="Nucleoside phosphorylase domain"/>
    <property type="match status" value="1"/>
</dbReference>
<dbReference type="CDD" id="cd09010">
    <property type="entry name" value="MTAP_SsMTAPII_like_MTIP"/>
    <property type="match status" value="1"/>
</dbReference>
<dbReference type="PANTHER" id="PTHR42679">
    <property type="entry name" value="S-METHYL-5'-THIOADENOSINE PHOSPHORYLASE"/>
    <property type="match status" value="1"/>
</dbReference>
<feature type="binding site" evidence="3">
    <location>
        <begin position="205"/>
        <end position="207"/>
    </location>
    <ligand>
        <name>substrate</name>
    </ligand>
</feature>
<sequence>MAVTDVVGVIGGSGFYRLLDGARTRELDTPYGAPSAPVALGTLAGREVAFLPRHGADHRYAPHEVPYRANLWALRAAGARQVVSLSAVGSLDPALPTGTLVVPDQLVDRTARRPSTYFADGAGVGHISFADPYCPRGRAAAVATDVPVTDGGTLVVIGGPRFSTRAESQAYARNGWSIIGMTGMPEAVLARELALCYTNLSLVTDLDAGVHVGAGVTHAEVLAAFAANLPRMREMLIATVQALPAAQGDCSCADVSAHPAGFVLP</sequence>
<dbReference type="InterPro" id="IPR010044">
    <property type="entry name" value="MTAP"/>
</dbReference>
<feature type="binding site" evidence="3">
    <location>
        <position position="181"/>
    </location>
    <ligand>
        <name>substrate</name>
    </ligand>
</feature>
<comment type="similarity">
    <text evidence="3">Belongs to the PNP/MTAP phosphorylase family. MTAP subfamily.</text>
</comment>
<proteinExistence type="inferred from homology"/>
<evidence type="ECO:0000313" key="5">
    <source>
        <dbReference type="EMBL" id="WAX58678.1"/>
    </source>
</evidence>
<dbReference type="NCBIfam" id="NF006599">
    <property type="entry name" value="PRK09136.1"/>
    <property type="match status" value="1"/>
</dbReference>
<gene>
    <name evidence="5" type="ORF">M6B22_07910</name>
</gene>
<keyword evidence="1 3" id="KW-0328">Glycosyltransferase</keyword>
<comment type="subunit">
    <text evidence="3">Homohexamer. Dimer of a homotrimer.</text>
</comment>
<feature type="domain" description="Nucleoside phosphorylase" evidence="4">
    <location>
        <begin position="7"/>
        <end position="240"/>
    </location>
</feature>
<name>A0ABY7K446_9ACTN</name>
<reference evidence="5" key="1">
    <citation type="submission" date="2022-05" db="EMBL/GenBank/DDBJ databases">
        <title>Jatrophihabitans sp. SB3-54 whole genome sequence.</title>
        <authorList>
            <person name="Suh M.K."/>
            <person name="Eom M.K."/>
            <person name="Kim J.S."/>
            <person name="Kim H.S."/>
            <person name="Do H.E."/>
            <person name="Shin Y.K."/>
            <person name="Lee J.-S."/>
        </authorList>
    </citation>
    <scope>NUCLEOTIDE SEQUENCE</scope>
    <source>
        <strain evidence="5">SB3-54</strain>
    </source>
</reference>
<feature type="binding site" evidence="3">
    <location>
        <position position="13"/>
    </location>
    <ligand>
        <name>phosphate</name>
        <dbReference type="ChEBI" id="CHEBI:43474"/>
    </ligand>
</feature>
<keyword evidence="2 3" id="KW-0808">Transferase</keyword>
<accession>A0ABY7K446</accession>
<dbReference type="InterPro" id="IPR000845">
    <property type="entry name" value="Nucleoside_phosphorylase_d"/>
</dbReference>
<dbReference type="PANTHER" id="PTHR42679:SF2">
    <property type="entry name" value="S-METHYL-5'-THIOADENOSINE PHOSPHORYLASE"/>
    <property type="match status" value="1"/>
</dbReference>
<dbReference type="Proteomes" id="UP001164693">
    <property type="component" value="Chromosome"/>
</dbReference>
<dbReference type="EMBL" id="CP097463">
    <property type="protein sequence ID" value="WAX58678.1"/>
    <property type="molecule type" value="Genomic_DNA"/>
</dbReference>
<organism evidence="5 6">
    <name type="scientific">Jatrophihabitans cynanchi</name>
    <dbReference type="NCBI Taxonomy" id="2944128"/>
    <lineage>
        <taxon>Bacteria</taxon>
        <taxon>Bacillati</taxon>
        <taxon>Actinomycetota</taxon>
        <taxon>Actinomycetes</taxon>
        <taxon>Jatrophihabitantales</taxon>
        <taxon>Jatrophihabitantaceae</taxon>
        <taxon>Jatrophihabitans</taxon>
    </lineage>
</organism>
<comment type="pathway">
    <text evidence="3">Purine metabolism; purine nucleoside salvage.</text>
</comment>
<dbReference type="NCBIfam" id="NF005876">
    <property type="entry name" value="PRK07823.1"/>
    <property type="match status" value="1"/>
</dbReference>
<evidence type="ECO:0000256" key="1">
    <source>
        <dbReference type="ARBA" id="ARBA00022676"/>
    </source>
</evidence>